<name>A0A448XT43_9PLAT</name>
<comment type="similarity">
    <text evidence="1 2">Belongs to the enoyl-CoA hydratase/isomerase family.</text>
</comment>
<dbReference type="GO" id="GO:0005739">
    <property type="term" value="C:mitochondrion"/>
    <property type="evidence" value="ECO:0007669"/>
    <property type="project" value="TreeGrafter"/>
</dbReference>
<dbReference type="CDD" id="cd06558">
    <property type="entry name" value="crotonase-like"/>
    <property type="match status" value="1"/>
</dbReference>
<evidence type="ECO:0000256" key="2">
    <source>
        <dbReference type="RuleBase" id="RU003707"/>
    </source>
</evidence>
<dbReference type="InterPro" id="IPR001753">
    <property type="entry name" value="Enoyl-CoA_hydra/iso"/>
</dbReference>
<comment type="caution">
    <text evidence="3">The sequence shown here is derived from an EMBL/GenBank/DDBJ whole genome shotgun (WGS) entry which is preliminary data.</text>
</comment>
<dbReference type="Gene3D" id="3.90.226.10">
    <property type="entry name" value="2-enoyl-CoA Hydratase, Chain A, domain 1"/>
    <property type="match status" value="1"/>
</dbReference>
<dbReference type="InterPro" id="IPR018376">
    <property type="entry name" value="Enoyl-CoA_hyd/isom_CS"/>
</dbReference>
<evidence type="ECO:0000313" key="4">
    <source>
        <dbReference type="Proteomes" id="UP000784294"/>
    </source>
</evidence>
<evidence type="ECO:0000313" key="3">
    <source>
        <dbReference type="EMBL" id="VEL44309.1"/>
    </source>
</evidence>
<proteinExistence type="inferred from homology"/>
<dbReference type="SUPFAM" id="SSF52096">
    <property type="entry name" value="ClpP/crotonase"/>
    <property type="match status" value="1"/>
</dbReference>
<dbReference type="PANTHER" id="PTHR11941">
    <property type="entry name" value="ENOYL-COA HYDRATASE-RELATED"/>
    <property type="match status" value="1"/>
</dbReference>
<reference evidence="3" key="1">
    <citation type="submission" date="2018-11" db="EMBL/GenBank/DDBJ databases">
        <authorList>
            <consortium name="Pathogen Informatics"/>
        </authorList>
    </citation>
    <scope>NUCLEOTIDE SEQUENCE</scope>
</reference>
<sequence>MSDKQFHEVYKGNFLSHWDRISHANKPVIAAVNGFALGGGCELAMMCDIIYAGDNAKFGQPEIKLGLIPGAGGTQRLIKAIGKSRSMELILG</sequence>
<dbReference type="InterPro" id="IPR029045">
    <property type="entry name" value="ClpP/crotonase-like_dom_sf"/>
</dbReference>
<dbReference type="OrthoDB" id="2018133at2759"/>
<evidence type="ECO:0008006" key="5">
    <source>
        <dbReference type="Google" id="ProtNLM"/>
    </source>
</evidence>
<dbReference type="PROSITE" id="PS00166">
    <property type="entry name" value="ENOYL_COA_HYDRATASE"/>
    <property type="match status" value="1"/>
</dbReference>
<evidence type="ECO:0000256" key="1">
    <source>
        <dbReference type="ARBA" id="ARBA00005254"/>
    </source>
</evidence>
<dbReference type="GO" id="GO:0006635">
    <property type="term" value="P:fatty acid beta-oxidation"/>
    <property type="evidence" value="ECO:0007669"/>
    <property type="project" value="TreeGrafter"/>
</dbReference>
<dbReference type="Proteomes" id="UP000784294">
    <property type="component" value="Unassembled WGS sequence"/>
</dbReference>
<gene>
    <name evidence="3" type="ORF">PXEA_LOCUS37749</name>
</gene>
<accession>A0A448XT43</accession>
<dbReference type="GO" id="GO:0003824">
    <property type="term" value="F:catalytic activity"/>
    <property type="evidence" value="ECO:0007669"/>
    <property type="project" value="InterPro"/>
</dbReference>
<dbReference type="EMBL" id="CAAALY010294226">
    <property type="protein sequence ID" value="VEL44309.1"/>
    <property type="molecule type" value="Genomic_DNA"/>
</dbReference>
<organism evidence="3 4">
    <name type="scientific">Protopolystoma xenopodis</name>
    <dbReference type="NCBI Taxonomy" id="117903"/>
    <lineage>
        <taxon>Eukaryota</taxon>
        <taxon>Metazoa</taxon>
        <taxon>Spiralia</taxon>
        <taxon>Lophotrochozoa</taxon>
        <taxon>Platyhelminthes</taxon>
        <taxon>Monogenea</taxon>
        <taxon>Polyopisthocotylea</taxon>
        <taxon>Polystomatidea</taxon>
        <taxon>Polystomatidae</taxon>
        <taxon>Protopolystoma</taxon>
    </lineage>
</organism>
<dbReference type="Pfam" id="PF00378">
    <property type="entry name" value="ECH_1"/>
    <property type="match status" value="1"/>
</dbReference>
<protein>
    <recommendedName>
        <fullName evidence="5">Enoyl-CoA hydratase</fullName>
    </recommendedName>
</protein>
<keyword evidence="4" id="KW-1185">Reference proteome</keyword>
<dbReference type="AlphaFoldDB" id="A0A448XT43"/>
<dbReference type="PANTHER" id="PTHR11941:SF54">
    <property type="entry name" value="ENOYL-COA HYDRATASE, MITOCHONDRIAL"/>
    <property type="match status" value="1"/>
</dbReference>
<feature type="non-terminal residue" evidence="3">
    <location>
        <position position="92"/>
    </location>
</feature>